<feature type="region of interest" description="Disordered" evidence="1">
    <location>
        <begin position="175"/>
        <end position="260"/>
    </location>
</feature>
<sequence length="364" mass="40507">MVIPALSLERVLGFIMISRHIISCWKTSMSVSLPSASFRTASQQTLQCTWMVKHEHKNIFSFNCERCMSNDYSKRSKKEGNGQQNVSGFQVNEVEFSHTRAREVSNAVAESLTSGHESEAKMHDMQHGTNSFSKDHENWDEVVKCAENLGDKEHLEAYEHSGSVSLNSVMQSTVPQPFASSSKSPSHINMPGGTRSREQKYLSGERQSTHQSEQNFNQIRKESNSSHTKYQQRSQSEANTVDKDKQDVSEGKTTSQKERLKQAVRDYGSTVVVFHVAISLVSLGGFYTLVKSGVDVGAFLLKIGLSEDLVHSKLTIGSGTFVVAYAVHKVFAPARIAVTLSATPFIVRYLRKIGFLKPPKPKVT</sequence>
<feature type="compositionally biased region" description="Polar residues" evidence="1">
    <location>
        <begin position="175"/>
        <end position="187"/>
    </location>
</feature>
<organism evidence="3 4">
    <name type="scientific">Limulus polyphemus</name>
    <name type="common">Atlantic horseshoe crab</name>
    <dbReference type="NCBI Taxonomy" id="6850"/>
    <lineage>
        <taxon>Eukaryota</taxon>
        <taxon>Metazoa</taxon>
        <taxon>Ecdysozoa</taxon>
        <taxon>Arthropoda</taxon>
        <taxon>Chelicerata</taxon>
        <taxon>Merostomata</taxon>
        <taxon>Xiphosura</taxon>
        <taxon>Limulidae</taxon>
        <taxon>Limulus</taxon>
    </lineage>
</organism>
<reference evidence="4" key="1">
    <citation type="submission" date="2025-08" db="UniProtKB">
        <authorList>
            <consortium name="RefSeq"/>
        </authorList>
    </citation>
    <scope>IDENTIFICATION</scope>
    <source>
        <tissue evidence="4">Muscle</tissue>
    </source>
</reference>
<gene>
    <name evidence="4" type="primary">LOC106461344</name>
</gene>
<feature type="domain" description="DUF1279" evidence="2">
    <location>
        <begin position="259"/>
        <end position="345"/>
    </location>
</feature>
<dbReference type="InterPro" id="IPR045866">
    <property type="entry name" value="FAM210A/B-like"/>
</dbReference>
<dbReference type="Pfam" id="PF06916">
    <property type="entry name" value="FAM210A-B_dom"/>
    <property type="match status" value="1"/>
</dbReference>
<feature type="compositionally biased region" description="Polar residues" evidence="1">
    <location>
        <begin position="205"/>
        <end position="218"/>
    </location>
</feature>
<evidence type="ECO:0000259" key="2">
    <source>
        <dbReference type="Pfam" id="PF06916"/>
    </source>
</evidence>
<name>A0ABM1B7X5_LIMPO</name>
<feature type="compositionally biased region" description="Basic and acidic residues" evidence="1">
    <location>
        <begin position="240"/>
        <end position="260"/>
    </location>
</feature>
<evidence type="ECO:0000256" key="1">
    <source>
        <dbReference type="SAM" id="MobiDB-lite"/>
    </source>
</evidence>
<dbReference type="InterPro" id="IPR009688">
    <property type="entry name" value="FAM210A/B-like_dom"/>
</dbReference>
<evidence type="ECO:0000313" key="3">
    <source>
        <dbReference type="Proteomes" id="UP000694941"/>
    </source>
</evidence>
<feature type="compositionally biased region" description="Basic and acidic residues" evidence="1">
    <location>
        <begin position="116"/>
        <end position="126"/>
    </location>
</feature>
<dbReference type="GeneID" id="106461344"/>
<feature type="compositionally biased region" description="Polar residues" evidence="1">
    <location>
        <begin position="225"/>
        <end position="239"/>
    </location>
</feature>
<protein>
    <submittedName>
        <fullName evidence="4">Uncharacterized protein LOC106461344</fullName>
    </submittedName>
</protein>
<dbReference type="RefSeq" id="XP_013776615.1">
    <property type="nucleotide sequence ID" value="XM_013921161.2"/>
</dbReference>
<accession>A0ABM1B7X5</accession>
<dbReference type="Proteomes" id="UP000694941">
    <property type="component" value="Unplaced"/>
</dbReference>
<proteinExistence type="predicted"/>
<evidence type="ECO:0000313" key="4">
    <source>
        <dbReference type="RefSeq" id="XP_013776615.1"/>
    </source>
</evidence>
<feature type="region of interest" description="Disordered" evidence="1">
    <location>
        <begin position="100"/>
        <end position="135"/>
    </location>
</feature>
<keyword evidence="3" id="KW-1185">Reference proteome</keyword>
<dbReference type="PANTHER" id="PTHR21377:SF0">
    <property type="entry name" value="PROTEIN FAM210B, MITOCHONDRIAL"/>
    <property type="match status" value="1"/>
</dbReference>
<dbReference type="PANTHER" id="PTHR21377">
    <property type="entry name" value="PROTEIN FAM210B, MITOCHONDRIAL"/>
    <property type="match status" value="1"/>
</dbReference>